<dbReference type="PANTHER" id="PTHR46481">
    <property type="entry name" value="ZINC FINGER BED DOMAIN-CONTAINING PROTEIN 4"/>
    <property type="match status" value="1"/>
</dbReference>
<proteinExistence type="predicted"/>
<keyword evidence="7" id="KW-1185">Reference proteome</keyword>
<evidence type="ECO:0000256" key="2">
    <source>
        <dbReference type="ARBA" id="ARBA00022723"/>
    </source>
</evidence>
<dbReference type="EMBL" id="VXIV02000659">
    <property type="protein sequence ID" value="KAF6036847.1"/>
    <property type="molecule type" value="Genomic_DNA"/>
</dbReference>
<dbReference type="InterPro" id="IPR012337">
    <property type="entry name" value="RNaseH-like_sf"/>
</dbReference>
<dbReference type="Proteomes" id="UP000593567">
    <property type="component" value="Unassembled WGS sequence"/>
</dbReference>
<evidence type="ECO:0000256" key="1">
    <source>
        <dbReference type="ARBA" id="ARBA00004123"/>
    </source>
</evidence>
<name>A0A7J7KEX0_BUGNE</name>
<dbReference type="OrthoDB" id="10046233at2759"/>
<dbReference type="GO" id="GO:0008270">
    <property type="term" value="F:zinc ion binding"/>
    <property type="evidence" value="ECO:0007669"/>
    <property type="project" value="UniProtKB-KW"/>
</dbReference>
<keyword evidence="5" id="KW-0539">Nucleus</keyword>
<evidence type="ECO:0000256" key="3">
    <source>
        <dbReference type="ARBA" id="ARBA00022771"/>
    </source>
</evidence>
<evidence type="ECO:0000256" key="4">
    <source>
        <dbReference type="ARBA" id="ARBA00022833"/>
    </source>
</evidence>
<organism evidence="6 7">
    <name type="scientific">Bugula neritina</name>
    <name type="common">Brown bryozoan</name>
    <name type="synonym">Sertularia neritina</name>
    <dbReference type="NCBI Taxonomy" id="10212"/>
    <lineage>
        <taxon>Eukaryota</taxon>
        <taxon>Metazoa</taxon>
        <taxon>Spiralia</taxon>
        <taxon>Lophotrochozoa</taxon>
        <taxon>Bryozoa</taxon>
        <taxon>Gymnolaemata</taxon>
        <taxon>Cheilostomatida</taxon>
        <taxon>Flustrina</taxon>
        <taxon>Buguloidea</taxon>
        <taxon>Bugulidae</taxon>
        <taxon>Bugula</taxon>
    </lineage>
</organism>
<accession>A0A7J7KEX0</accession>
<comment type="caution">
    <text evidence="6">The sequence shown here is derived from an EMBL/GenBank/DDBJ whole genome shotgun (WGS) entry which is preliminary data.</text>
</comment>
<evidence type="ECO:0000313" key="6">
    <source>
        <dbReference type="EMBL" id="KAF6036847.1"/>
    </source>
</evidence>
<keyword evidence="3" id="KW-0863">Zinc-finger</keyword>
<dbReference type="GO" id="GO:0005634">
    <property type="term" value="C:nucleus"/>
    <property type="evidence" value="ECO:0007669"/>
    <property type="project" value="UniProtKB-SubCell"/>
</dbReference>
<keyword evidence="4" id="KW-0862">Zinc</keyword>
<sequence>MRLACFGIDEKVTNITTNNASNMTKAFGLPGLENIKAKEEESDEDDRMNYEETGVEHDPCYAHTLQLVVKDGFKQAGSITKVLSKAAHIVNFIRQSTLATDILEGERRDEAATCTRWNSQLLMIRSILQLSEERIADLCCPKPLTKMIVKPWRMCVINLCHLKRNKCIEKEGDYVKKGKKLKLYLILIKSYNKTPTTYWLTLVYFQLPLEICGQI</sequence>
<dbReference type="SUPFAM" id="SSF53098">
    <property type="entry name" value="Ribonuclease H-like"/>
    <property type="match status" value="1"/>
</dbReference>
<reference evidence="6" key="1">
    <citation type="submission" date="2020-06" db="EMBL/GenBank/DDBJ databases">
        <title>Draft genome of Bugula neritina, a colonial animal packing powerful symbionts and potential medicines.</title>
        <authorList>
            <person name="Rayko M."/>
        </authorList>
    </citation>
    <scope>NUCLEOTIDE SEQUENCE [LARGE SCALE GENOMIC DNA]</scope>
    <source>
        <strain evidence="6">Kwan_BN1</strain>
    </source>
</reference>
<protein>
    <submittedName>
        <fullName evidence="6">Uncharacterized protein</fullName>
    </submittedName>
</protein>
<evidence type="ECO:0000313" key="7">
    <source>
        <dbReference type="Proteomes" id="UP000593567"/>
    </source>
</evidence>
<keyword evidence="2" id="KW-0479">Metal-binding</keyword>
<dbReference type="PANTHER" id="PTHR46481:SF10">
    <property type="entry name" value="ZINC FINGER BED DOMAIN-CONTAINING PROTEIN 39"/>
    <property type="match status" value="1"/>
</dbReference>
<dbReference type="AlphaFoldDB" id="A0A7J7KEX0"/>
<evidence type="ECO:0000256" key="5">
    <source>
        <dbReference type="ARBA" id="ARBA00023242"/>
    </source>
</evidence>
<gene>
    <name evidence="6" type="ORF">EB796_004843</name>
</gene>
<comment type="subcellular location">
    <subcellularLocation>
        <location evidence="1">Nucleus</location>
    </subcellularLocation>
</comment>
<dbReference type="InterPro" id="IPR052035">
    <property type="entry name" value="ZnF_BED_domain_contain"/>
</dbReference>